<feature type="domain" description="ABC3 transporter permease C-terminal" evidence="8">
    <location>
        <begin position="263"/>
        <end position="386"/>
    </location>
</feature>
<keyword evidence="4 7" id="KW-1133">Transmembrane helix</keyword>
<dbReference type="PANTHER" id="PTHR30572">
    <property type="entry name" value="MEMBRANE COMPONENT OF TRANSPORTER-RELATED"/>
    <property type="match status" value="1"/>
</dbReference>
<feature type="transmembrane region" description="Helical" evidence="7">
    <location>
        <begin position="352"/>
        <end position="374"/>
    </location>
</feature>
<dbReference type="GO" id="GO:0022857">
    <property type="term" value="F:transmembrane transporter activity"/>
    <property type="evidence" value="ECO:0007669"/>
    <property type="project" value="TreeGrafter"/>
</dbReference>
<dbReference type="GO" id="GO:0005886">
    <property type="term" value="C:plasma membrane"/>
    <property type="evidence" value="ECO:0007669"/>
    <property type="project" value="UniProtKB-SubCell"/>
</dbReference>
<dbReference type="Proteomes" id="UP000824049">
    <property type="component" value="Unassembled WGS sequence"/>
</dbReference>
<feature type="transmembrane region" description="Helical" evidence="7">
    <location>
        <begin position="427"/>
        <end position="448"/>
    </location>
</feature>
<name>A0A9D2EKV9_9FIRM</name>
<proteinExistence type="inferred from homology"/>
<evidence type="ECO:0000256" key="2">
    <source>
        <dbReference type="ARBA" id="ARBA00022475"/>
    </source>
</evidence>
<comment type="caution">
    <text evidence="10">The sequence shown here is derived from an EMBL/GenBank/DDBJ whole genome shotgun (WGS) entry which is preliminary data.</text>
</comment>
<evidence type="ECO:0000256" key="5">
    <source>
        <dbReference type="ARBA" id="ARBA00023136"/>
    </source>
</evidence>
<feature type="transmembrane region" description="Helical" evidence="7">
    <location>
        <begin position="315"/>
        <end position="340"/>
    </location>
</feature>
<feature type="transmembrane region" description="Helical" evidence="7">
    <location>
        <begin position="752"/>
        <end position="775"/>
    </location>
</feature>
<protein>
    <submittedName>
        <fullName evidence="10">ABC transporter permease</fullName>
    </submittedName>
</protein>
<reference evidence="10" key="1">
    <citation type="journal article" date="2021" name="PeerJ">
        <title>Extensive microbial diversity within the chicken gut microbiome revealed by metagenomics and culture.</title>
        <authorList>
            <person name="Gilroy R."/>
            <person name="Ravi A."/>
            <person name="Getino M."/>
            <person name="Pursley I."/>
            <person name="Horton D.L."/>
            <person name="Alikhan N.F."/>
            <person name="Baker D."/>
            <person name="Gharbi K."/>
            <person name="Hall N."/>
            <person name="Watson M."/>
            <person name="Adriaenssens E.M."/>
            <person name="Foster-Nyarko E."/>
            <person name="Jarju S."/>
            <person name="Secka A."/>
            <person name="Antonio M."/>
            <person name="Oren A."/>
            <person name="Chaudhuri R.R."/>
            <person name="La Ragione R."/>
            <person name="Hildebrand F."/>
            <person name="Pallen M.J."/>
        </authorList>
    </citation>
    <scope>NUCLEOTIDE SEQUENCE</scope>
    <source>
        <strain evidence="10">CHK179-28034</strain>
    </source>
</reference>
<accession>A0A9D2EKV9</accession>
<evidence type="ECO:0000259" key="8">
    <source>
        <dbReference type="Pfam" id="PF02687"/>
    </source>
</evidence>
<feature type="domain" description="ABC3 transporter permease C-terminal" evidence="8">
    <location>
        <begin position="669"/>
        <end position="785"/>
    </location>
</feature>
<evidence type="ECO:0000313" key="10">
    <source>
        <dbReference type="EMBL" id="HIZ39387.1"/>
    </source>
</evidence>
<feature type="transmembrane region" description="Helical" evidence="7">
    <location>
        <begin position="718"/>
        <end position="740"/>
    </location>
</feature>
<keyword evidence="3 7" id="KW-0812">Transmembrane</keyword>
<comment type="similarity">
    <text evidence="6">Belongs to the ABC-4 integral membrane protein family.</text>
</comment>
<evidence type="ECO:0000256" key="1">
    <source>
        <dbReference type="ARBA" id="ARBA00004651"/>
    </source>
</evidence>
<dbReference type="InterPro" id="IPR025857">
    <property type="entry name" value="MacB_PCD"/>
</dbReference>
<sequence>MKSYLSLIPISAKVHRRQNKMTLLCIILAVFLVSTIFSMADMELRSQKIRAIYDNGNWHIAIQNISQEDASLIAQRPDVAASSWYAVMNYRLKENYALNGSKVAICGVEDTLVNDIMNNLGSGEFPYKKNQILLTENAKDILGVDIGDTVTLTIPSGGTMNFTISGFSINNVLTSKVDAIAVFMSLHTYQNLFATVNQKTMTDSDMTYYVQFKENCNMRRSIQNIKEEYQLNDDNVGENTALLGVLGFSSDSYMTDLYVAAVVLFLFVLAAGVLMIASSLNSSVSRRTEFFGMLRCLGAEPKQIMRFVRLEALNWCKAAIPAGVFLGLLVTWILCAMLRYLSPGMFAELPVFGFSLSGIIAGAVVGILTVLLAAGSPAKKASRVSPLTAVSGNAGPQTKIRRAANTRFLKVHTALGLHHAKQNKKNLLLMTGSFAISIILFLGFSVFVDFMHRALNPLQPYTPDLSVAVSDNSCIIDKGLAQEIGELDYVKRVYGRSFADINATCEGRDVTVTLISYEENQFGWAEQKGWAAGGEKLQQVMDSGGNTVGKNYVLAAQNMAQPLQEGDQIVTDRGTLTVSDTLYQCPFDLAGSDWILVCSEELFTAITGNDNYTIIDIQLEDNATDADVNAIRQLARDSLGGRLAFSDQRLSNQETRGAFFSFALFVYGFLAIIAMIAAFNIINSISMSVSAHIKQYGAMRAVGIEIGQLTKMIGAETFVYAFCGILSGAIIGLPLHYYMWQMLIASRWNDPWHFPASAFAVIVLVIGLSSSAAVYGPAKRIREMSVVDVISHE</sequence>
<keyword evidence="2" id="KW-1003">Cell membrane</keyword>
<feature type="transmembrane region" description="Helical" evidence="7">
    <location>
        <begin position="257"/>
        <end position="277"/>
    </location>
</feature>
<dbReference type="InterPro" id="IPR050250">
    <property type="entry name" value="Macrolide_Exporter_MacB"/>
</dbReference>
<evidence type="ECO:0000256" key="3">
    <source>
        <dbReference type="ARBA" id="ARBA00022692"/>
    </source>
</evidence>
<dbReference type="EMBL" id="DXBR01000051">
    <property type="protein sequence ID" value="HIZ39387.1"/>
    <property type="molecule type" value="Genomic_DNA"/>
</dbReference>
<dbReference type="Pfam" id="PF02687">
    <property type="entry name" value="FtsX"/>
    <property type="match status" value="2"/>
</dbReference>
<feature type="transmembrane region" description="Helical" evidence="7">
    <location>
        <begin position="658"/>
        <end position="682"/>
    </location>
</feature>
<dbReference type="Pfam" id="PF12704">
    <property type="entry name" value="MacB_PCD"/>
    <property type="match status" value="1"/>
</dbReference>
<organism evidence="10 11">
    <name type="scientific">Candidatus Anaerobutyricum stercoris</name>
    <dbReference type="NCBI Taxonomy" id="2838457"/>
    <lineage>
        <taxon>Bacteria</taxon>
        <taxon>Bacillati</taxon>
        <taxon>Bacillota</taxon>
        <taxon>Clostridia</taxon>
        <taxon>Lachnospirales</taxon>
        <taxon>Lachnospiraceae</taxon>
        <taxon>Anaerobutyricum</taxon>
    </lineage>
</organism>
<dbReference type="AlphaFoldDB" id="A0A9D2EKV9"/>
<feature type="transmembrane region" description="Helical" evidence="7">
    <location>
        <begin position="21"/>
        <end position="40"/>
    </location>
</feature>
<evidence type="ECO:0000313" key="11">
    <source>
        <dbReference type="Proteomes" id="UP000824049"/>
    </source>
</evidence>
<feature type="domain" description="MacB-like periplasmic core" evidence="9">
    <location>
        <begin position="21"/>
        <end position="222"/>
    </location>
</feature>
<dbReference type="InterPro" id="IPR003838">
    <property type="entry name" value="ABC3_permease_C"/>
</dbReference>
<evidence type="ECO:0000256" key="7">
    <source>
        <dbReference type="SAM" id="Phobius"/>
    </source>
</evidence>
<evidence type="ECO:0000259" key="9">
    <source>
        <dbReference type="Pfam" id="PF12704"/>
    </source>
</evidence>
<reference evidence="10" key="2">
    <citation type="submission" date="2021-04" db="EMBL/GenBank/DDBJ databases">
        <authorList>
            <person name="Gilroy R."/>
        </authorList>
    </citation>
    <scope>NUCLEOTIDE SEQUENCE</scope>
    <source>
        <strain evidence="10">CHK179-28034</strain>
    </source>
</reference>
<gene>
    <name evidence="10" type="ORF">H9968_05590</name>
</gene>
<evidence type="ECO:0000256" key="4">
    <source>
        <dbReference type="ARBA" id="ARBA00022989"/>
    </source>
</evidence>
<evidence type="ECO:0000256" key="6">
    <source>
        <dbReference type="ARBA" id="ARBA00038076"/>
    </source>
</evidence>
<dbReference type="PANTHER" id="PTHR30572:SF4">
    <property type="entry name" value="ABC TRANSPORTER PERMEASE YTRF"/>
    <property type="match status" value="1"/>
</dbReference>
<keyword evidence="5 7" id="KW-0472">Membrane</keyword>
<comment type="subcellular location">
    <subcellularLocation>
        <location evidence="1">Cell membrane</location>
        <topology evidence="1">Multi-pass membrane protein</topology>
    </subcellularLocation>
</comment>